<keyword evidence="6" id="KW-1185">Reference proteome</keyword>
<gene>
    <name evidence="5" type="ordered locus">Acid345_2397</name>
</gene>
<dbReference type="SUPFAM" id="SSF51735">
    <property type="entry name" value="NAD(P)-binding Rossmann-fold domains"/>
    <property type="match status" value="1"/>
</dbReference>
<dbReference type="PANTHER" id="PTHR44196:SF1">
    <property type="entry name" value="DEHYDROGENASE_REDUCTASE SDR FAMILY MEMBER 7B"/>
    <property type="match status" value="1"/>
</dbReference>
<dbReference type="OrthoDB" id="151996at2"/>
<dbReference type="Proteomes" id="UP000002432">
    <property type="component" value="Chromosome"/>
</dbReference>
<evidence type="ECO:0000313" key="5">
    <source>
        <dbReference type="EMBL" id="ABF41398.1"/>
    </source>
</evidence>
<evidence type="ECO:0000256" key="1">
    <source>
        <dbReference type="ARBA" id="ARBA00006484"/>
    </source>
</evidence>
<dbReference type="KEGG" id="aba:Acid345_2397"/>
<dbReference type="GO" id="GO:0016020">
    <property type="term" value="C:membrane"/>
    <property type="evidence" value="ECO:0007669"/>
    <property type="project" value="TreeGrafter"/>
</dbReference>
<accession>Q1IP02</accession>
<dbReference type="PROSITE" id="PS00061">
    <property type="entry name" value="ADH_SHORT"/>
    <property type="match status" value="1"/>
</dbReference>
<dbReference type="HOGENOM" id="CLU_010194_2_1_0"/>
<keyword evidence="2" id="KW-0560">Oxidoreductase</keyword>
<reference evidence="5 6" key="1">
    <citation type="journal article" date="2009" name="Appl. Environ. Microbiol.">
        <title>Three genomes from the phylum Acidobacteria provide insight into the lifestyles of these microorganisms in soils.</title>
        <authorList>
            <person name="Ward N.L."/>
            <person name="Challacombe J.F."/>
            <person name="Janssen P.H."/>
            <person name="Henrissat B."/>
            <person name="Coutinho P.M."/>
            <person name="Wu M."/>
            <person name="Xie G."/>
            <person name="Haft D.H."/>
            <person name="Sait M."/>
            <person name="Badger J."/>
            <person name="Barabote R.D."/>
            <person name="Bradley B."/>
            <person name="Brettin T.S."/>
            <person name="Brinkac L.M."/>
            <person name="Bruce D."/>
            <person name="Creasy T."/>
            <person name="Daugherty S.C."/>
            <person name="Davidsen T.M."/>
            <person name="DeBoy R.T."/>
            <person name="Detter J.C."/>
            <person name="Dodson R.J."/>
            <person name="Durkin A.S."/>
            <person name="Ganapathy A."/>
            <person name="Gwinn-Giglio M."/>
            <person name="Han C.S."/>
            <person name="Khouri H."/>
            <person name="Kiss H."/>
            <person name="Kothari S.P."/>
            <person name="Madupu R."/>
            <person name="Nelson K.E."/>
            <person name="Nelson W.C."/>
            <person name="Paulsen I."/>
            <person name="Penn K."/>
            <person name="Ren Q."/>
            <person name="Rosovitz M.J."/>
            <person name="Selengut J.D."/>
            <person name="Shrivastava S."/>
            <person name="Sullivan S.A."/>
            <person name="Tapia R."/>
            <person name="Thompson L.S."/>
            <person name="Watkins K.L."/>
            <person name="Yang Q."/>
            <person name="Yu C."/>
            <person name="Zafar N."/>
            <person name="Zhou L."/>
            <person name="Kuske C.R."/>
        </authorList>
    </citation>
    <scope>NUCLEOTIDE SEQUENCE [LARGE SCALE GENOMIC DNA]</scope>
    <source>
        <strain evidence="5 6">Ellin345</strain>
    </source>
</reference>
<dbReference type="GO" id="GO:0016491">
    <property type="term" value="F:oxidoreductase activity"/>
    <property type="evidence" value="ECO:0007669"/>
    <property type="project" value="UniProtKB-KW"/>
</dbReference>
<feature type="region of interest" description="Disordered" evidence="4">
    <location>
        <begin position="259"/>
        <end position="284"/>
    </location>
</feature>
<name>Q1IP02_KORVE</name>
<dbReference type="PANTHER" id="PTHR44196">
    <property type="entry name" value="DEHYDROGENASE/REDUCTASE SDR FAMILY MEMBER 7B"/>
    <property type="match status" value="1"/>
</dbReference>
<dbReference type="EnsemblBacteria" id="ABF41398">
    <property type="protein sequence ID" value="ABF41398"/>
    <property type="gene ID" value="Acid345_2397"/>
</dbReference>
<evidence type="ECO:0000256" key="3">
    <source>
        <dbReference type="RuleBase" id="RU000363"/>
    </source>
</evidence>
<dbReference type="InterPro" id="IPR002347">
    <property type="entry name" value="SDR_fam"/>
</dbReference>
<evidence type="ECO:0000313" key="6">
    <source>
        <dbReference type="Proteomes" id="UP000002432"/>
    </source>
</evidence>
<protein>
    <submittedName>
        <fullName evidence="5">Short-chain dehydrogenase/reductase SDR</fullName>
    </submittedName>
</protein>
<evidence type="ECO:0000256" key="4">
    <source>
        <dbReference type="SAM" id="MobiDB-lite"/>
    </source>
</evidence>
<proteinExistence type="inferred from homology"/>
<dbReference type="PRINTS" id="PR00081">
    <property type="entry name" value="GDHRDH"/>
</dbReference>
<dbReference type="eggNOG" id="COG0300">
    <property type="taxonomic scope" value="Bacteria"/>
</dbReference>
<dbReference type="AlphaFoldDB" id="Q1IP02"/>
<dbReference type="Pfam" id="PF00106">
    <property type="entry name" value="adh_short"/>
    <property type="match status" value="1"/>
</dbReference>
<comment type="similarity">
    <text evidence="1 3">Belongs to the short-chain dehydrogenases/reductases (SDR) family.</text>
</comment>
<sequence>MIKTMCRLNRMSFSGKIIAITGGANGLGAELGRQLKARGATVVLADIKAAPGIVRVDVTDHAAMSEFLRAVAWRYGKIDYVFNNAGILRYEESLGSDLSNWQRVVDVNLMGVVSGSLEAYRLMAKQGSGHIVNIGSMSPLSLFPLFAAYATSKAGVLAFSRMLRLEAESSGVNVTVVCPGSIRTDINADYKPSFFTPMISVEDAARRILRGVERNQGIVVFPFHAKLFWWLDRIHPALLDPLRRIILGRYRARKLEPTPTPKALETLAPSTSTSELEEVVHSEQ</sequence>
<dbReference type="CDD" id="cd05233">
    <property type="entry name" value="SDR_c"/>
    <property type="match status" value="1"/>
</dbReference>
<dbReference type="STRING" id="204669.Acid345_2397"/>
<organism evidence="5 6">
    <name type="scientific">Koribacter versatilis (strain Ellin345)</name>
    <dbReference type="NCBI Taxonomy" id="204669"/>
    <lineage>
        <taxon>Bacteria</taxon>
        <taxon>Pseudomonadati</taxon>
        <taxon>Acidobacteriota</taxon>
        <taxon>Terriglobia</taxon>
        <taxon>Terriglobales</taxon>
        <taxon>Candidatus Korobacteraceae</taxon>
        <taxon>Candidatus Korobacter</taxon>
    </lineage>
</organism>
<evidence type="ECO:0000256" key="2">
    <source>
        <dbReference type="ARBA" id="ARBA00023002"/>
    </source>
</evidence>
<dbReference type="InterPro" id="IPR020904">
    <property type="entry name" value="Sc_DH/Rdtase_CS"/>
</dbReference>
<dbReference type="InterPro" id="IPR036291">
    <property type="entry name" value="NAD(P)-bd_dom_sf"/>
</dbReference>
<dbReference type="EMBL" id="CP000360">
    <property type="protein sequence ID" value="ABF41398.1"/>
    <property type="molecule type" value="Genomic_DNA"/>
</dbReference>
<dbReference type="PRINTS" id="PR00080">
    <property type="entry name" value="SDRFAMILY"/>
</dbReference>
<dbReference type="Gene3D" id="3.40.50.720">
    <property type="entry name" value="NAD(P)-binding Rossmann-like Domain"/>
    <property type="match status" value="1"/>
</dbReference>